<keyword evidence="1" id="KW-0812">Transmembrane</keyword>
<dbReference type="Gramene" id="novel_model_4654_5bd9a17a.1.5bd9b13a">
    <property type="protein sequence ID" value="cds.novel_model_4654_5bd9a17a.1.5bd9b13a"/>
    <property type="gene ID" value="novel_gene_2432_5bd9a17a"/>
</dbReference>
<evidence type="ECO:0000313" key="2">
    <source>
        <dbReference type="EnsemblPlants" id="cds.novel_model_4654_5bd9a17a.1.5bd9b13a"/>
    </source>
</evidence>
<gene>
    <name evidence="2" type="primary">LOC115716266</name>
</gene>
<accession>A0A803R3I4</accession>
<organism evidence="2 3">
    <name type="scientific">Cannabis sativa</name>
    <name type="common">Hemp</name>
    <name type="synonym">Marijuana</name>
    <dbReference type="NCBI Taxonomy" id="3483"/>
    <lineage>
        <taxon>Eukaryota</taxon>
        <taxon>Viridiplantae</taxon>
        <taxon>Streptophyta</taxon>
        <taxon>Embryophyta</taxon>
        <taxon>Tracheophyta</taxon>
        <taxon>Spermatophyta</taxon>
        <taxon>Magnoliopsida</taxon>
        <taxon>eudicotyledons</taxon>
        <taxon>Gunneridae</taxon>
        <taxon>Pentapetalae</taxon>
        <taxon>rosids</taxon>
        <taxon>fabids</taxon>
        <taxon>Rosales</taxon>
        <taxon>Cannabaceae</taxon>
        <taxon>Cannabis</taxon>
    </lineage>
</organism>
<keyword evidence="1" id="KW-1133">Transmembrane helix</keyword>
<keyword evidence="3" id="KW-1185">Reference proteome</keyword>
<evidence type="ECO:0000313" key="3">
    <source>
        <dbReference type="Proteomes" id="UP000596661"/>
    </source>
</evidence>
<dbReference type="AlphaFoldDB" id="A0A803R3I4"/>
<reference evidence="2" key="1">
    <citation type="submission" date="2018-11" db="EMBL/GenBank/DDBJ databases">
        <authorList>
            <person name="Grassa J C."/>
        </authorList>
    </citation>
    <scope>NUCLEOTIDE SEQUENCE [LARGE SCALE GENOMIC DNA]</scope>
</reference>
<proteinExistence type="predicted"/>
<dbReference type="Proteomes" id="UP000596661">
    <property type="component" value="Chromosome 5"/>
</dbReference>
<sequence>MWASSVLVLFYLVVNNDHDSFSLVYDVYWCAEATGAYWWMTCSVMGVIFFPLYSSYFYMDGFMRLRLVYHFKASKNM</sequence>
<dbReference type="EMBL" id="UZAU01000475">
    <property type="status" value="NOT_ANNOTATED_CDS"/>
    <property type="molecule type" value="Genomic_DNA"/>
</dbReference>
<protein>
    <submittedName>
        <fullName evidence="2">Uncharacterized protein</fullName>
    </submittedName>
</protein>
<evidence type="ECO:0000256" key="1">
    <source>
        <dbReference type="SAM" id="Phobius"/>
    </source>
</evidence>
<dbReference type="EnsemblPlants" id="novel_model_4654_5bd9a17a.1.5bd9b13a">
    <property type="protein sequence ID" value="cds.novel_model_4654_5bd9a17a.1.5bd9b13a"/>
    <property type="gene ID" value="novel_gene_2432_5bd9a17a"/>
</dbReference>
<keyword evidence="1" id="KW-0472">Membrane</keyword>
<reference evidence="2" key="2">
    <citation type="submission" date="2021-03" db="UniProtKB">
        <authorList>
            <consortium name="EnsemblPlants"/>
        </authorList>
    </citation>
    <scope>IDENTIFICATION</scope>
</reference>
<feature type="transmembrane region" description="Helical" evidence="1">
    <location>
        <begin position="38"/>
        <end position="59"/>
    </location>
</feature>
<name>A0A803R3I4_CANSA</name>